<evidence type="ECO:0000256" key="4">
    <source>
        <dbReference type="SAM" id="MobiDB-lite"/>
    </source>
</evidence>
<comment type="caution">
    <text evidence="6">The sequence shown here is derived from an EMBL/GenBank/DDBJ whole genome shotgun (WGS) entry which is preliminary data.</text>
</comment>
<evidence type="ECO:0000313" key="7">
    <source>
        <dbReference type="Proteomes" id="UP000292385"/>
    </source>
</evidence>
<accession>A0ABY2A5G7</accession>
<keyword evidence="7" id="KW-1185">Reference proteome</keyword>
<keyword evidence="2" id="KW-0547">Nucleotide-binding</keyword>
<gene>
    <name evidence="6" type="ORF">E0H58_19880</name>
</gene>
<dbReference type="Pfam" id="PF12705">
    <property type="entry name" value="PDDEXK_1"/>
    <property type="match status" value="1"/>
</dbReference>
<feature type="region of interest" description="Disordered" evidence="4">
    <location>
        <begin position="1"/>
        <end position="29"/>
    </location>
</feature>
<dbReference type="EMBL" id="SJJY01000004">
    <property type="protein sequence ID" value="TCC22652.1"/>
    <property type="molecule type" value="Genomic_DNA"/>
</dbReference>
<evidence type="ECO:0000256" key="3">
    <source>
        <dbReference type="ARBA" id="ARBA00023204"/>
    </source>
</evidence>
<keyword evidence="2" id="KW-0378">Hydrolase</keyword>
<dbReference type="Proteomes" id="UP000292385">
    <property type="component" value="Unassembled WGS sequence"/>
</dbReference>
<reference evidence="6 7" key="1">
    <citation type="submission" date="2019-02" db="EMBL/GenBank/DDBJ databases">
        <title>Kribbella capetownensis sp. nov. and Kribbella speibonae sp. nov., isolated from soil.</title>
        <authorList>
            <person name="Curtis S.M."/>
            <person name="Norton I."/>
            <person name="Everest G.J."/>
            <person name="Meyers P.R."/>
        </authorList>
    </citation>
    <scope>NUCLEOTIDE SEQUENCE [LARGE SCALE GENOMIC DNA]</scope>
    <source>
        <strain evidence="6 7">SK5</strain>
    </source>
</reference>
<evidence type="ECO:0000256" key="2">
    <source>
        <dbReference type="ARBA" id="ARBA00022806"/>
    </source>
</evidence>
<protein>
    <submittedName>
        <fullName evidence="6">PD-(D/E)XK nuclease family protein</fullName>
    </submittedName>
</protein>
<dbReference type="InterPro" id="IPR038726">
    <property type="entry name" value="PDDEXK_AddAB-type"/>
</dbReference>
<keyword evidence="2" id="KW-0347">Helicase</keyword>
<dbReference type="SUPFAM" id="SSF52980">
    <property type="entry name" value="Restriction endonuclease-like"/>
    <property type="match status" value="1"/>
</dbReference>
<sequence>MGGRPIVPHQPPVGMASPPLRWRPPQTPPDASVVSPSLLATWSSCRLRATFQRAPATAGLRKMGLRAAVGTVAHAMLEQRFRSQEAFASAWAAESERTYQKLRRVWAPAVPPRPCNWPGWALTKHQVAKRVVRDLRCELSGYSRTRERTQASLTTESADRLPTLPWRERWLEDGDRKLAGRPDLVDRIDGVLTVVDYKTGARDLTNERRDQLLFYAALVQATLGELPVRGEMWRTDGATQGFHIASAAVDDVVRRALLVRDEMNLTSGAQLESKANPGPDTCPYCPFRVACRPFIRAYRSDWVCGQVAVGRVAGVGRLGSQQYVDLEVLAPRWRPKRLRVIGVPQDAPSLGDTWALSDFEGVSETAFFRWNTLTWTWPA</sequence>
<dbReference type="InterPro" id="IPR011604">
    <property type="entry name" value="PDDEXK-like_dom_sf"/>
</dbReference>
<organism evidence="6 7">
    <name type="scientific">Kribbella speibonae</name>
    <dbReference type="NCBI Taxonomy" id="1572660"/>
    <lineage>
        <taxon>Bacteria</taxon>
        <taxon>Bacillati</taxon>
        <taxon>Actinomycetota</taxon>
        <taxon>Actinomycetes</taxon>
        <taxon>Propionibacteriales</taxon>
        <taxon>Kribbellaceae</taxon>
        <taxon>Kribbella</taxon>
    </lineage>
</organism>
<evidence type="ECO:0000259" key="5">
    <source>
        <dbReference type="Pfam" id="PF12705"/>
    </source>
</evidence>
<keyword evidence="3" id="KW-0234">DNA repair</keyword>
<evidence type="ECO:0000313" key="6">
    <source>
        <dbReference type="EMBL" id="TCC22652.1"/>
    </source>
</evidence>
<dbReference type="InterPro" id="IPR011335">
    <property type="entry name" value="Restrct_endonuc-II-like"/>
</dbReference>
<keyword evidence="2" id="KW-0067">ATP-binding</keyword>
<name>A0ABY2A5G7_9ACTN</name>
<feature type="domain" description="PD-(D/E)XK endonuclease-like" evidence="5">
    <location>
        <begin position="34"/>
        <end position="292"/>
    </location>
</feature>
<dbReference type="Gene3D" id="3.90.320.10">
    <property type="match status" value="1"/>
</dbReference>
<evidence type="ECO:0000256" key="1">
    <source>
        <dbReference type="ARBA" id="ARBA00022763"/>
    </source>
</evidence>
<keyword evidence="1" id="KW-0227">DNA damage</keyword>
<proteinExistence type="predicted"/>